<dbReference type="EMBL" id="JAGSPD010000004">
    <property type="protein sequence ID" value="MBV7268921.1"/>
    <property type="molecule type" value="Genomic_DNA"/>
</dbReference>
<dbReference type="NCBIfam" id="TIGR04183">
    <property type="entry name" value="Por_Secre_tail"/>
    <property type="match status" value="1"/>
</dbReference>
<accession>A0A9X1F7T6</accession>
<dbReference type="Proteomes" id="UP001138894">
    <property type="component" value="Unassembled WGS sequence"/>
</dbReference>
<reference evidence="4" key="1">
    <citation type="submission" date="2021-04" db="EMBL/GenBank/DDBJ databases">
        <authorList>
            <person name="Pira H."/>
            <person name="Risdian C."/>
            <person name="Wink J."/>
        </authorList>
    </citation>
    <scope>NUCLEOTIDE SEQUENCE</scope>
    <source>
        <strain evidence="4">WHY3</strain>
    </source>
</reference>
<comment type="caution">
    <text evidence="4">The sequence shown here is derived from an EMBL/GenBank/DDBJ whole genome shotgun (WGS) entry which is preliminary data.</text>
</comment>
<protein>
    <submittedName>
        <fullName evidence="4">Lamin tail domain-containing protein</fullName>
    </submittedName>
</protein>
<evidence type="ECO:0000256" key="2">
    <source>
        <dbReference type="SAM" id="SignalP"/>
    </source>
</evidence>
<evidence type="ECO:0000313" key="5">
    <source>
        <dbReference type="Proteomes" id="UP001138894"/>
    </source>
</evidence>
<dbReference type="RefSeq" id="WP_218545462.1">
    <property type="nucleotide sequence ID" value="NZ_JAGSPD010000004.1"/>
</dbReference>
<dbReference type="Pfam" id="PF00932">
    <property type="entry name" value="LTD"/>
    <property type="match status" value="1"/>
</dbReference>
<evidence type="ECO:0000313" key="4">
    <source>
        <dbReference type="EMBL" id="MBV7268921.1"/>
    </source>
</evidence>
<keyword evidence="5" id="KW-1185">Reference proteome</keyword>
<gene>
    <name evidence="4" type="ORF">KCG49_06950</name>
</gene>
<dbReference type="PROSITE" id="PS51841">
    <property type="entry name" value="LTD"/>
    <property type="match status" value="1"/>
</dbReference>
<proteinExistence type="predicted"/>
<sequence length="794" mass="81545">MKKLYFLLFATLISAMSFGQTLYDADFSTDGDGFADHTTASPPAAGPASVTGGAAPNDWVLRYDTEPATDGTANSFSVSGGALVSDDWGGVGIFESASIDVSLFSNVNISAITQVTGANGDIFSYFYILDGGSRVETVMSDFSSDLIYSVSSLDVSGATSLVVGFEFDENGSGDGYTTTSFKVENAACGVVLQTATYTCNSNTIGDDNDSVNVNVPYTGSNIGITSVTTTSGGTVGGDNPASFVDGTIVITGLSEGDTWDVILNGGDCDMISVSGTVPSAECDPIPNTCFDLSGGSELFELVTVVSNSDMDEWSESSGTYSMNGFCGGGCMEESNTWLIFGPLDMTGVSDLSLIFDAAEGFDGSDLDIQYTSDYSSLCPDGATWTSAQVISDPGSYNIDLSAATGTDVFIGIQYLDSDGSFSSWDVSNVELAAFGTCPTLGVRPTSACAVCDVVLQTESYTCATNTDGDNNDGVTINIPYTGSEATITSVTTTTSGAISGDDPAAFADGTITITGLSEGDAWDLTINGGDCDGTTISGTVPAAECDPETLLINEVNADPSNAAGNVGDANGDGTADANDDEFIEFYNNSSSAIDLSDYTIEDAVSVRYTFPLGTILQPNSFLTVFGGGTPTGISGTVLVSSGPLSLNNGGDTITIRDGGGTEVLSLTYSNAGNNQSIGRAPDFTGSFVDHSSITGNGGALFSPGLENDDATLSNGDFTATAFSIYPNPTNGGEITISSSKSEAISVIGYDILGKQVLSTTITNNTLDVSNLNTGIYILKITQNNASATKKLVIK</sequence>
<feature type="chain" id="PRO_5040810314" evidence="2">
    <location>
        <begin position="20"/>
        <end position="794"/>
    </location>
</feature>
<organism evidence="4 5">
    <name type="scientific">Winogradskyella luteola</name>
    <dbReference type="NCBI Taxonomy" id="2828330"/>
    <lineage>
        <taxon>Bacteria</taxon>
        <taxon>Pseudomonadati</taxon>
        <taxon>Bacteroidota</taxon>
        <taxon>Flavobacteriia</taxon>
        <taxon>Flavobacteriales</taxon>
        <taxon>Flavobacteriaceae</taxon>
        <taxon>Winogradskyella</taxon>
    </lineage>
</organism>
<dbReference type="InterPro" id="IPR001322">
    <property type="entry name" value="Lamin_tail_dom"/>
</dbReference>
<evidence type="ECO:0000259" key="3">
    <source>
        <dbReference type="PROSITE" id="PS51841"/>
    </source>
</evidence>
<evidence type="ECO:0000256" key="1">
    <source>
        <dbReference type="ARBA" id="ARBA00022729"/>
    </source>
</evidence>
<feature type="domain" description="LTD" evidence="3">
    <location>
        <begin position="534"/>
        <end position="670"/>
    </location>
</feature>
<keyword evidence="1 2" id="KW-0732">Signal</keyword>
<dbReference type="Pfam" id="PF18962">
    <property type="entry name" value="Por_Secre_tail"/>
    <property type="match status" value="1"/>
</dbReference>
<feature type="signal peptide" evidence="2">
    <location>
        <begin position="1"/>
        <end position="19"/>
    </location>
</feature>
<dbReference type="AlphaFoldDB" id="A0A9X1F7T6"/>
<dbReference type="InterPro" id="IPR026444">
    <property type="entry name" value="Secre_tail"/>
</dbReference>
<name>A0A9X1F7T6_9FLAO</name>